<accession>A0A265UXC7</accession>
<dbReference type="PANTHER" id="PTHR30292:SF0">
    <property type="entry name" value="5-OXOPROLINASE SUBUNIT A"/>
    <property type="match status" value="1"/>
</dbReference>
<evidence type="ECO:0000313" key="1">
    <source>
        <dbReference type="EMBL" id="OZV69959.1"/>
    </source>
</evidence>
<reference evidence="1 2" key="1">
    <citation type="submission" date="2017-05" db="EMBL/GenBank/DDBJ databases">
        <title>The draft genome sequence of Idiomarina salinarum WNB302.</title>
        <authorList>
            <person name="Sun Y."/>
            <person name="Chen B."/>
            <person name="Du Z."/>
        </authorList>
    </citation>
    <scope>NUCLEOTIDE SEQUENCE [LARGE SCALE GENOMIC DNA]</scope>
    <source>
        <strain evidence="1 2">WNB302</strain>
    </source>
</reference>
<keyword evidence="2" id="KW-1185">Reference proteome</keyword>
<dbReference type="EMBL" id="NGJN01000002">
    <property type="protein sequence ID" value="OZV69959.1"/>
    <property type="molecule type" value="Genomic_DNA"/>
</dbReference>
<dbReference type="InterPro" id="IPR011330">
    <property type="entry name" value="Glyco_hydro/deAcase_b/a-brl"/>
</dbReference>
<protein>
    <submittedName>
        <fullName evidence="1">Lactam utilization protein LamB</fullName>
    </submittedName>
</protein>
<dbReference type="Pfam" id="PF03746">
    <property type="entry name" value="LamB_YcsF"/>
    <property type="match status" value="1"/>
</dbReference>
<proteinExistence type="predicted"/>
<sequence>MTEFQIDINADVGEGLNNEEALLPHLSSCNIACGGHAGDNATMTAITKLAKEYQVKIGAHPSFPDKANFGRRPMEISCSDLFQSLKNQIMDMVRITQAQNAKLHHIKPHGALYNLAAYDKSIASTIVDVIHSIDSNLKLYAPYDSVIAAKAMAENIEVVFEAFADRNYNNDLSLVSRQNENAIITNTEQVLSHVVRIVKENRVKTIEGVEKVIKASTLCVHGDTENAIEILRYLNDNLPKFGIGIQ</sequence>
<dbReference type="Proteomes" id="UP000216840">
    <property type="component" value="Unassembled WGS sequence"/>
</dbReference>
<dbReference type="Gene3D" id="3.20.20.370">
    <property type="entry name" value="Glycoside hydrolase/deacetylase"/>
    <property type="match status" value="1"/>
</dbReference>
<dbReference type="CDD" id="cd10801">
    <property type="entry name" value="LamB_YcsF_like_1"/>
    <property type="match status" value="1"/>
</dbReference>
<dbReference type="RefSeq" id="WP_094967550.1">
    <property type="nucleotide sequence ID" value="NZ_NGJN01000002.1"/>
</dbReference>
<dbReference type="InterPro" id="IPR005501">
    <property type="entry name" value="LamB/YcsF/PxpA-like"/>
</dbReference>
<comment type="caution">
    <text evidence="1">The sequence shown here is derived from an EMBL/GenBank/DDBJ whole genome shotgun (WGS) entry which is preliminary data.</text>
</comment>
<dbReference type="NCBIfam" id="NF003814">
    <property type="entry name" value="PRK05406.1-3"/>
    <property type="match status" value="1"/>
</dbReference>
<dbReference type="PANTHER" id="PTHR30292">
    <property type="entry name" value="UNCHARACTERIZED PROTEIN YBGL-RELATED"/>
    <property type="match status" value="1"/>
</dbReference>
<evidence type="ECO:0000313" key="2">
    <source>
        <dbReference type="Proteomes" id="UP000216840"/>
    </source>
</evidence>
<dbReference type="GO" id="GO:0005975">
    <property type="term" value="P:carbohydrate metabolic process"/>
    <property type="evidence" value="ECO:0007669"/>
    <property type="project" value="InterPro"/>
</dbReference>
<gene>
    <name evidence="1" type="ORF">CA834_04900</name>
</gene>
<organism evidence="1 2">
    <name type="scientific">Winogradskyella aurantia</name>
    <dbReference type="NCBI Taxonomy" id="1915063"/>
    <lineage>
        <taxon>Bacteria</taxon>
        <taxon>Pseudomonadati</taxon>
        <taxon>Bacteroidota</taxon>
        <taxon>Flavobacteriia</taxon>
        <taxon>Flavobacteriales</taxon>
        <taxon>Flavobacteriaceae</taxon>
        <taxon>Winogradskyella</taxon>
    </lineage>
</organism>
<dbReference type="SUPFAM" id="SSF88713">
    <property type="entry name" value="Glycoside hydrolase/deacetylase"/>
    <property type="match status" value="1"/>
</dbReference>
<dbReference type="OrthoDB" id="9773478at2"/>
<dbReference type="AlphaFoldDB" id="A0A265UXC7"/>
<name>A0A265UXC7_9FLAO</name>
<dbReference type="NCBIfam" id="NF003816">
    <property type="entry name" value="PRK05406.1-5"/>
    <property type="match status" value="1"/>
</dbReference>